<proteinExistence type="predicted"/>
<gene>
    <name evidence="2" type="ORF">ACFPA8_08085</name>
</gene>
<protein>
    <recommendedName>
        <fullName evidence="1">CD-NTase-associated protein 16 NUDIX domain-containing protein</fullName>
    </recommendedName>
</protein>
<dbReference type="Pfam" id="PF18167">
    <property type="entry name" value="Sa_NUDIX"/>
    <property type="match status" value="1"/>
</dbReference>
<accession>A0ABV9A5V3</accession>
<dbReference type="RefSeq" id="WP_386444409.1">
    <property type="nucleotide sequence ID" value="NZ_JBHSFH010000004.1"/>
</dbReference>
<comment type="caution">
    <text evidence="2">The sequence shown here is derived from an EMBL/GenBank/DDBJ whole genome shotgun (WGS) entry which is preliminary data.</text>
</comment>
<dbReference type="InterPro" id="IPR040829">
    <property type="entry name" value="Cap16_NUDIX"/>
</dbReference>
<name>A0ABV9A5V3_9ACTN</name>
<organism evidence="2 3">
    <name type="scientific">Streptomyces ovatisporus</name>
    <dbReference type="NCBI Taxonomy" id="1128682"/>
    <lineage>
        <taxon>Bacteria</taxon>
        <taxon>Bacillati</taxon>
        <taxon>Actinomycetota</taxon>
        <taxon>Actinomycetes</taxon>
        <taxon>Kitasatosporales</taxon>
        <taxon>Streptomycetaceae</taxon>
        <taxon>Streptomyces</taxon>
    </lineage>
</organism>
<feature type="domain" description="CD-NTase-associated protein 16 NUDIX" evidence="1">
    <location>
        <begin position="37"/>
        <end position="235"/>
    </location>
</feature>
<dbReference type="Proteomes" id="UP001595997">
    <property type="component" value="Unassembled WGS sequence"/>
</dbReference>
<dbReference type="EMBL" id="JBHSFH010000004">
    <property type="protein sequence ID" value="MFC4494090.1"/>
    <property type="molecule type" value="Genomic_DNA"/>
</dbReference>
<sequence length="235" mass="26992">MTAGLSVGLLVPVADEIAQNWGSLRILWYSLRYRNRSIRVSTAYLFKIYLDGKYLLIRGSRYRNHFQPVGGVHKVSPQGSAVLSEMGVTDDDLIPLDAVSYGDLRVHVPGKRLGQFFRWFESRSGREDSPWREFQEELLATEILPAHDFPHIMHNYLRRDVDSIRYSEWAESLEILVADIYELVPNQQQERALRELMATTNPDVAWVPSHQIKRRGAIPGQPQTIEIAAHSLRIL</sequence>
<keyword evidence="3" id="KW-1185">Reference proteome</keyword>
<evidence type="ECO:0000313" key="2">
    <source>
        <dbReference type="EMBL" id="MFC4494090.1"/>
    </source>
</evidence>
<evidence type="ECO:0000259" key="1">
    <source>
        <dbReference type="Pfam" id="PF18167"/>
    </source>
</evidence>
<reference evidence="3" key="1">
    <citation type="journal article" date="2019" name="Int. J. Syst. Evol. Microbiol.">
        <title>The Global Catalogue of Microorganisms (GCM) 10K type strain sequencing project: providing services to taxonomists for standard genome sequencing and annotation.</title>
        <authorList>
            <consortium name="The Broad Institute Genomics Platform"/>
            <consortium name="The Broad Institute Genome Sequencing Center for Infectious Disease"/>
            <person name="Wu L."/>
            <person name="Ma J."/>
        </authorList>
    </citation>
    <scope>NUCLEOTIDE SEQUENCE [LARGE SCALE GENOMIC DNA]</scope>
    <source>
        <strain evidence="3">CGMCC 4.7357</strain>
    </source>
</reference>
<evidence type="ECO:0000313" key="3">
    <source>
        <dbReference type="Proteomes" id="UP001595997"/>
    </source>
</evidence>